<dbReference type="InterPro" id="IPR036890">
    <property type="entry name" value="HATPase_C_sf"/>
</dbReference>
<dbReference type="SMART" id="SM00387">
    <property type="entry name" value="HATPase_c"/>
    <property type="match status" value="1"/>
</dbReference>
<dbReference type="InterPro" id="IPR052162">
    <property type="entry name" value="Sensor_kinase/Photoreceptor"/>
</dbReference>
<dbReference type="SUPFAM" id="SSF55874">
    <property type="entry name" value="ATPase domain of HSP90 chaperone/DNA topoisomerase II/histidine kinase"/>
    <property type="match status" value="1"/>
</dbReference>
<keyword evidence="3" id="KW-0597">Phosphoprotein</keyword>
<evidence type="ECO:0000256" key="4">
    <source>
        <dbReference type="ARBA" id="ARBA00022679"/>
    </source>
</evidence>
<evidence type="ECO:0000256" key="2">
    <source>
        <dbReference type="ARBA" id="ARBA00012438"/>
    </source>
</evidence>
<dbReference type="InterPro" id="IPR005467">
    <property type="entry name" value="His_kinase_dom"/>
</dbReference>
<dbReference type="PRINTS" id="PR00344">
    <property type="entry name" value="BCTRLSENSOR"/>
</dbReference>
<dbReference type="Proteomes" id="UP000320766">
    <property type="component" value="Unassembled WGS sequence"/>
</dbReference>
<evidence type="ECO:0000313" key="8">
    <source>
        <dbReference type="EMBL" id="RZN72716.1"/>
    </source>
</evidence>
<dbReference type="GO" id="GO:0004673">
    <property type="term" value="F:protein histidine kinase activity"/>
    <property type="evidence" value="ECO:0007669"/>
    <property type="project" value="UniProtKB-EC"/>
</dbReference>
<evidence type="ECO:0000313" key="9">
    <source>
        <dbReference type="Proteomes" id="UP000320766"/>
    </source>
</evidence>
<reference evidence="8 9" key="1">
    <citation type="journal article" date="2019" name="Nat. Microbiol.">
        <title>Wide diversity of methane and short-chain alkane metabolisms in uncultured archaea.</title>
        <authorList>
            <person name="Borrel G."/>
            <person name="Adam P.S."/>
            <person name="McKay L.J."/>
            <person name="Chen L.X."/>
            <person name="Sierra-Garcia I.N."/>
            <person name="Sieber C.M."/>
            <person name="Letourneur Q."/>
            <person name="Ghozlane A."/>
            <person name="Andersen G.L."/>
            <person name="Li W.J."/>
            <person name="Hallam S.J."/>
            <person name="Muyzer G."/>
            <person name="de Oliveira V.M."/>
            <person name="Inskeep W.P."/>
            <person name="Banfield J.F."/>
            <person name="Gribaldo S."/>
        </authorList>
    </citation>
    <scope>NUCLEOTIDE SEQUENCE [LARGE SCALE GENOMIC DNA]</scope>
    <source>
        <strain evidence="8">NM1b</strain>
    </source>
</reference>
<evidence type="ECO:0000256" key="1">
    <source>
        <dbReference type="ARBA" id="ARBA00000085"/>
    </source>
</evidence>
<evidence type="ECO:0000256" key="6">
    <source>
        <dbReference type="SAM" id="MobiDB-lite"/>
    </source>
</evidence>
<dbReference type="PANTHER" id="PTHR43304">
    <property type="entry name" value="PHYTOCHROME-LIKE PROTEIN CPH1"/>
    <property type="match status" value="1"/>
</dbReference>
<protein>
    <recommendedName>
        <fullName evidence="2">histidine kinase</fullName>
        <ecNumber evidence="2">2.7.13.3</ecNumber>
    </recommendedName>
</protein>
<gene>
    <name evidence="8" type="ORF">EF807_01300</name>
</gene>
<keyword evidence="4" id="KW-0808">Transferase</keyword>
<feature type="domain" description="Histidine kinase" evidence="7">
    <location>
        <begin position="26"/>
        <end position="207"/>
    </location>
</feature>
<dbReference type="AlphaFoldDB" id="A0A520KZL4"/>
<dbReference type="PROSITE" id="PS50109">
    <property type="entry name" value="HIS_KIN"/>
    <property type="match status" value="1"/>
</dbReference>
<evidence type="ECO:0000259" key="7">
    <source>
        <dbReference type="PROSITE" id="PS50109"/>
    </source>
</evidence>
<name>A0A520KZL4_9EURY</name>
<feature type="region of interest" description="Disordered" evidence="6">
    <location>
        <begin position="1"/>
        <end position="20"/>
    </location>
</feature>
<comment type="caution">
    <text evidence="8">The sequence shown here is derived from an EMBL/GenBank/DDBJ whole genome shotgun (WGS) entry which is preliminary data.</text>
</comment>
<dbReference type="InterPro" id="IPR004358">
    <property type="entry name" value="Sig_transdc_His_kin-like_C"/>
</dbReference>
<dbReference type="PANTHER" id="PTHR43304:SF1">
    <property type="entry name" value="PAC DOMAIN-CONTAINING PROTEIN"/>
    <property type="match status" value="1"/>
</dbReference>
<dbReference type="Pfam" id="PF02518">
    <property type="entry name" value="HATPase_c"/>
    <property type="match status" value="1"/>
</dbReference>
<organism evidence="8 9">
    <name type="scientific">Candidatus Methanolliviera hydrocarbonicum</name>
    <dbReference type="NCBI Taxonomy" id="2491085"/>
    <lineage>
        <taxon>Archaea</taxon>
        <taxon>Methanobacteriati</taxon>
        <taxon>Methanobacteriota</taxon>
        <taxon>Candidatus Methanoliparia</taxon>
        <taxon>Candidatus Methanoliparales</taxon>
        <taxon>Candidatus Methanollivieraceae</taxon>
        <taxon>Candidatus Methanolliviera</taxon>
    </lineage>
</organism>
<dbReference type="EMBL" id="RXIL01000023">
    <property type="protein sequence ID" value="RZN72716.1"/>
    <property type="molecule type" value="Genomic_DNA"/>
</dbReference>
<proteinExistence type="predicted"/>
<sequence length="211" mass="24388">MRKKDIKSEEEEDINKDKREDIETDLRMIGEAVEKMDHLWRNTLKLSRIGRIVNPPEDVSFKEIVKDALDQISGEIGSNEKDIEIFLEDSISKKEKIVHVDRERAVEVLTNFIGNAIRYMGDQPKPKMEIGYQKDAFFVRDNRIGISPDQQEKVFQLFYKIDKKSERSGAGLAIVKRIIEVHGGQIWIESEGNGKGSTFYFTLPVVSKSWR</sequence>
<dbReference type="Gene3D" id="3.30.565.10">
    <property type="entry name" value="Histidine kinase-like ATPase, C-terminal domain"/>
    <property type="match status" value="1"/>
</dbReference>
<comment type="catalytic activity">
    <reaction evidence="1">
        <text>ATP + protein L-histidine = ADP + protein N-phospho-L-histidine.</text>
        <dbReference type="EC" id="2.7.13.3"/>
    </reaction>
</comment>
<evidence type="ECO:0000256" key="3">
    <source>
        <dbReference type="ARBA" id="ARBA00022553"/>
    </source>
</evidence>
<evidence type="ECO:0000256" key="5">
    <source>
        <dbReference type="ARBA" id="ARBA00022777"/>
    </source>
</evidence>
<dbReference type="EC" id="2.7.13.3" evidence="2"/>
<accession>A0A520KZL4</accession>
<dbReference type="InterPro" id="IPR003594">
    <property type="entry name" value="HATPase_dom"/>
</dbReference>
<keyword evidence="5" id="KW-0418">Kinase</keyword>